<proteinExistence type="inferred from homology"/>
<evidence type="ECO:0000256" key="3">
    <source>
        <dbReference type="ARBA" id="ARBA00023242"/>
    </source>
</evidence>
<dbReference type="SUPFAM" id="SSF46689">
    <property type="entry name" value="Homeodomain-like"/>
    <property type="match status" value="2"/>
</dbReference>
<comment type="similarity">
    <text evidence="4">Belongs to the DOCK family.</text>
</comment>
<name>A0AAQ4DVS5_AMBAM</name>
<evidence type="ECO:0000259" key="6">
    <source>
        <dbReference type="PROSITE" id="PS51253"/>
    </source>
</evidence>
<dbReference type="GO" id="GO:0005085">
    <property type="term" value="F:guanyl-nucleotide exchange factor activity"/>
    <property type="evidence" value="ECO:0007669"/>
    <property type="project" value="InterPro"/>
</dbReference>
<dbReference type="GO" id="GO:0005634">
    <property type="term" value="C:nucleus"/>
    <property type="evidence" value="ECO:0007669"/>
    <property type="project" value="UniProtKB-SubCell"/>
</dbReference>
<evidence type="ECO:0008006" key="10">
    <source>
        <dbReference type="Google" id="ProtNLM"/>
    </source>
</evidence>
<protein>
    <recommendedName>
        <fullName evidence="10">Dedicator of cytokinesis protein 7</fullName>
    </recommendedName>
</protein>
<dbReference type="GO" id="GO:0007264">
    <property type="term" value="P:small GTPase-mediated signal transduction"/>
    <property type="evidence" value="ECO:0007669"/>
    <property type="project" value="InterPro"/>
</dbReference>
<sequence>MASGQRAFVQKLNKQANADVRRQIASSAAERDFAHGLGGTQGSVPLSDVVEPLDFEEFLQQHQDLVDRDAISELLDFPPDDVEVGILPRKCRTIQPIVPEENPEDLDFHMRQCLHTYTSDWVVVSRCYQGHSSSVIVREAALERAAVVRTTPKQEYEVDVCDELSRHSLQPPLAQGDVPPSPADSISSVEFRCASAAETPRGSWASSVFDLRNSAADPLVPSLLERTPPDELDRRNAAQRLEKRHDALFELYPQQEEEEIIERRMPSEPPREHMAHRILVRCLALKLELEVEPIFGSMAIYDAKEKKKVSENFYFDMNSENMKRMLSDHIPYHDISTLCRACIFNITYPSTDLFLVIKLEKVLQGDINECAEPYMKDEKNKEKVRANAAATCKRLGKYRMPFAWTAVYLLNVLTGVNSLDKDSGSDRDSIGSNNTLGRRGSLERRAGSEKRRSWSPDDFANSLDTFRPVMLTVSSFFKQESDRLRDEDLYKFLIDLKRSGSMLKRLKCIPGSLRLDISPCPEEVRYCLSPELARIHPYPDEKGRPTKEMLELPLRDVLRPEYTYRNLLYIYPRSLNFAGRPGSARNIACRIQLLCGEDEVTCALPVLFGKSSCPEFVTEVYTAVTYHNKSPDFHDEIKVKLPAKLTDRHHLFFTFYHISCQRKVEQTTPTETPIGYTWLPLYHDGQLEMGDQLLPVMLEQPPASYSFLSPSVQIPGTKWVDGHKGLFDISLQAVSTVHPQDEHLDRFFQLCTAVECGHVPQRLLNGETAETMLRASLMELVRCKPGPLVRFLPTILDALVRLLVQPPRLGGQPFNLGQAAFHALAAVADSVVKLLEDRNDIHGRNALLATYIQYQCTLPHPEPYLPSPSGDESSPPFPGTVCSPAGHPACSVPLSMSPHGRSSSNPDLASSTASVLAHIDSESDVSVVVARPLDRTASMRPGNGNASSPLRSPPPRKLVHEELVLQWVVSSGAARELALGNTWFLLELVVKSMTQHLAATGRLQAPRRTRFSSRFVDDITTLVTSLTSDVISRCHREVRDFRYVQNLNNSLAFFLHDLLSIMDRGYVFKLVKAFCKQVSAKIQSLPDASSLAALKLDFLRVLCSHEHFVTLNLPFGTPLSPSPPTSPCPSIASSQGSVVSSSTLTDRGCTFAELSPEFRQQHFLVGLVLADLAINLQSSNSMLQAKAVNMVRNLLTVHDWDPRFTDLDTVRPRVAALYLPLIAVVVDALPCLFEWRPEVRVRFAEGSELNAKRRPPSIHQAVAMAIAGSTVPWRESAEHSNTYAHLPILISTFFLRRLLAAMASRKRKPLSLKEKLNILAVVDANPKKKRIDMANDLGLPASTVNTIVSKRKEIEGNALVFGAGTKQARGARHGELEEALLKWFKQARASGVNFDGSILREKAMEIAGVLGIDDFTASNGWISRFRARHAIAYRQVNGEAASVNPADIENWISLLPGILNAHDPRDVYNADELGLFFKVQPNKTLCLKGDDCHGGKGKKTLRKFAQQTLRKTSDIKSKLEDVILGHSSARSEMMMRRRGNNAGIVGAERSGTPQTPTQGDRLRWRKDQTQWRHGSENYDRPKVEVEMEAHIEGNLATEVTMTILDVLELIIQVVSQSDAQQSVLGTVLRVLLHALDCNQSTLVLQNLFATQRSLVFKVQSH</sequence>
<feature type="compositionally biased region" description="Basic and acidic residues" evidence="5">
    <location>
        <begin position="440"/>
        <end position="454"/>
    </location>
</feature>
<dbReference type="CDD" id="cd08696">
    <property type="entry name" value="C2_Dock-C"/>
    <property type="match status" value="1"/>
</dbReference>
<dbReference type="PROSITE" id="PS51650">
    <property type="entry name" value="C2_DOCK"/>
    <property type="match status" value="1"/>
</dbReference>
<gene>
    <name evidence="8" type="ORF">V5799_006661</name>
</gene>
<dbReference type="InterPro" id="IPR037808">
    <property type="entry name" value="C2_Dock-C"/>
</dbReference>
<dbReference type="InterPro" id="IPR035892">
    <property type="entry name" value="C2_domain_sf"/>
</dbReference>
<evidence type="ECO:0000256" key="1">
    <source>
        <dbReference type="ARBA" id="ARBA00004123"/>
    </source>
</evidence>
<dbReference type="Pfam" id="PF14429">
    <property type="entry name" value="DOCK-C2"/>
    <property type="match status" value="1"/>
</dbReference>
<dbReference type="Pfam" id="PF04218">
    <property type="entry name" value="CENP-B_N"/>
    <property type="match status" value="1"/>
</dbReference>
<dbReference type="InterPro" id="IPR009057">
    <property type="entry name" value="Homeodomain-like_sf"/>
</dbReference>
<evidence type="ECO:0000313" key="9">
    <source>
        <dbReference type="Proteomes" id="UP001321473"/>
    </source>
</evidence>
<feature type="region of interest" description="Disordered" evidence="5">
    <location>
        <begin position="862"/>
        <end position="882"/>
    </location>
</feature>
<dbReference type="PANTHER" id="PTHR23317">
    <property type="entry name" value="DEDICATOR OF CYTOKINESIS DOCK"/>
    <property type="match status" value="1"/>
</dbReference>
<dbReference type="InterPro" id="IPR027007">
    <property type="entry name" value="C2_DOCK-type_domain"/>
</dbReference>
<comment type="caution">
    <text evidence="8">The sequence shown here is derived from an EMBL/GenBank/DDBJ whole genome shotgun (WGS) entry which is preliminary data.</text>
</comment>
<comment type="subcellular location">
    <subcellularLocation>
        <location evidence="1">Nucleus</location>
    </subcellularLocation>
</comment>
<feature type="domain" description="C2 DOCK-type" evidence="7">
    <location>
        <begin position="565"/>
        <end position="734"/>
    </location>
</feature>
<evidence type="ECO:0000256" key="5">
    <source>
        <dbReference type="SAM" id="MobiDB-lite"/>
    </source>
</evidence>
<dbReference type="InterPro" id="IPR006600">
    <property type="entry name" value="HTH_CenpB_DNA-bd_dom"/>
</dbReference>
<organism evidence="8 9">
    <name type="scientific">Amblyomma americanum</name>
    <name type="common">Lone star tick</name>
    <dbReference type="NCBI Taxonomy" id="6943"/>
    <lineage>
        <taxon>Eukaryota</taxon>
        <taxon>Metazoa</taxon>
        <taxon>Ecdysozoa</taxon>
        <taxon>Arthropoda</taxon>
        <taxon>Chelicerata</taxon>
        <taxon>Arachnida</taxon>
        <taxon>Acari</taxon>
        <taxon>Parasitiformes</taxon>
        <taxon>Ixodida</taxon>
        <taxon>Ixodoidea</taxon>
        <taxon>Ixodidae</taxon>
        <taxon>Amblyomminae</taxon>
        <taxon>Amblyomma</taxon>
    </lineage>
</organism>
<dbReference type="Gene3D" id="1.10.10.60">
    <property type="entry name" value="Homeodomain-like"/>
    <property type="match status" value="2"/>
</dbReference>
<evidence type="ECO:0000256" key="2">
    <source>
        <dbReference type="ARBA" id="ARBA00023125"/>
    </source>
</evidence>
<keyword evidence="2" id="KW-0238">DNA-binding</keyword>
<dbReference type="EMBL" id="JARKHS020026231">
    <property type="protein sequence ID" value="KAK8766565.1"/>
    <property type="molecule type" value="Genomic_DNA"/>
</dbReference>
<feature type="region of interest" description="Disordered" evidence="5">
    <location>
        <begin position="421"/>
        <end position="454"/>
    </location>
</feature>
<dbReference type="PANTHER" id="PTHR23317:SF76">
    <property type="entry name" value="LD20667P"/>
    <property type="match status" value="1"/>
</dbReference>
<evidence type="ECO:0000259" key="7">
    <source>
        <dbReference type="PROSITE" id="PS51650"/>
    </source>
</evidence>
<dbReference type="Proteomes" id="UP001321473">
    <property type="component" value="Unassembled WGS sequence"/>
</dbReference>
<dbReference type="InterPro" id="IPR007889">
    <property type="entry name" value="HTH_Psq"/>
</dbReference>
<dbReference type="Pfam" id="PF11878">
    <property type="entry name" value="DOCK_C-D_N"/>
    <property type="match status" value="1"/>
</dbReference>
<evidence type="ECO:0000313" key="8">
    <source>
        <dbReference type="EMBL" id="KAK8766565.1"/>
    </source>
</evidence>
<dbReference type="PROSITE" id="PS51253">
    <property type="entry name" value="HTH_CENPB"/>
    <property type="match status" value="1"/>
</dbReference>
<reference evidence="8 9" key="1">
    <citation type="journal article" date="2023" name="Arcadia Sci">
        <title>De novo assembly of a long-read Amblyomma americanum tick genome.</title>
        <authorList>
            <person name="Chou S."/>
            <person name="Poskanzer K.E."/>
            <person name="Rollins M."/>
            <person name="Thuy-Boun P.S."/>
        </authorList>
    </citation>
    <scope>NUCLEOTIDE SEQUENCE [LARGE SCALE GENOMIC DNA]</scope>
    <source>
        <strain evidence="8">F_SG_1</strain>
        <tissue evidence="8">Salivary glands</tissue>
    </source>
</reference>
<dbReference type="Gene3D" id="2.60.40.150">
    <property type="entry name" value="C2 domain"/>
    <property type="match status" value="1"/>
</dbReference>
<dbReference type="Pfam" id="PF03221">
    <property type="entry name" value="HTH_Tnp_Tc5"/>
    <property type="match status" value="1"/>
</dbReference>
<keyword evidence="9" id="KW-1185">Reference proteome</keyword>
<dbReference type="InterPro" id="IPR021816">
    <property type="entry name" value="DOCK_C/D_N"/>
</dbReference>
<evidence type="ECO:0000256" key="4">
    <source>
        <dbReference type="PROSITE-ProRule" id="PRU00983"/>
    </source>
</evidence>
<accession>A0AAQ4DVS5</accession>
<keyword evidence="3" id="KW-0539">Nucleus</keyword>
<dbReference type="SMART" id="SM00674">
    <property type="entry name" value="CENPB"/>
    <property type="match status" value="1"/>
</dbReference>
<dbReference type="InterPro" id="IPR026791">
    <property type="entry name" value="DOCK"/>
</dbReference>
<dbReference type="GO" id="GO:0003677">
    <property type="term" value="F:DNA binding"/>
    <property type="evidence" value="ECO:0007669"/>
    <property type="project" value="UniProtKB-KW"/>
</dbReference>
<feature type="domain" description="HTH CENPB-type" evidence="6">
    <location>
        <begin position="1364"/>
        <end position="1435"/>
    </location>
</feature>